<keyword evidence="1" id="KW-0812">Transmembrane</keyword>
<sequence length="67" mass="7657">MGKQEACAMKRIEQLLWKLVVIQTICLLIAQWLVLYTPAALYIGKVYEYEGVAKPEKTKTVETAVDR</sequence>
<evidence type="ECO:0000313" key="3">
    <source>
        <dbReference type="Proteomes" id="UP000016424"/>
    </source>
</evidence>
<keyword evidence="1" id="KW-1133">Transmembrane helix</keyword>
<gene>
    <name evidence="2" type="ORF">GBL_0643</name>
</gene>
<name>U2WNU6_GEOKU</name>
<dbReference type="AlphaFoldDB" id="U2WNU6"/>
<evidence type="ECO:0000313" key="2">
    <source>
        <dbReference type="EMBL" id="GAD12426.1"/>
    </source>
</evidence>
<reference evidence="3" key="1">
    <citation type="journal article" date="2013" name="Genome">
        <title>Draft Genome Sequence of Geobacillus kaustophilus GBlys, a Lysogenic Strain with Bacteriophage phiOH2.</title>
        <authorList>
            <person name="Doi K."/>
            <person name="Mori K."/>
            <person name="Martono H."/>
            <person name="Nagayoshi Y."/>
            <person name="Fujino Y."/>
            <person name="Tashiro K."/>
            <person name="Kuhara S."/>
            <person name="Ohshima T."/>
        </authorList>
    </citation>
    <scope>NUCLEOTIDE SEQUENCE [LARGE SCALE GENOMIC DNA]</scope>
    <source>
        <strain evidence="3">GBlys</strain>
    </source>
</reference>
<feature type="transmembrane region" description="Helical" evidence="1">
    <location>
        <begin position="15"/>
        <end position="35"/>
    </location>
</feature>
<organism evidence="2 3">
    <name type="scientific">Geobacillus kaustophilus GBlys</name>
    <dbReference type="NCBI Taxonomy" id="1337888"/>
    <lineage>
        <taxon>Bacteria</taxon>
        <taxon>Bacillati</taxon>
        <taxon>Bacillota</taxon>
        <taxon>Bacilli</taxon>
        <taxon>Bacillales</taxon>
        <taxon>Anoxybacillaceae</taxon>
        <taxon>Geobacillus</taxon>
        <taxon>Geobacillus thermoleovorans group</taxon>
    </lineage>
</organism>
<accession>U2WNU6</accession>
<dbReference type="EMBL" id="BASG01000003">
    <property type="protein sequence ID" value="GAD12426.1"/>
    <property type="molecule type" value="Genomic_DNA"/>
</dbReference>
<dbReference type="Proteomes" id="UP000016424">
    <property type="component" value="Unassembled WGS sequence"/>
</dbReference>
<proteinExistence type="predicted"/>
<comment type="caution">
    <text evidence="2">The sequence shown here is derived from an EMBL/GenBank/DDBJ whole genome shotgun (WGS) entry which is preliminary data.</text>
</comment>
<keyword evidence="1" id="KW-0472">Membrane</keyword>
<evidence type="ECO:0000256" key="1">
    <source>
        <dbReference type="SAM" id="Phobius"/>
    </source>
</evidence>
<evidence type="ECO:0008006" key="4">
    <source>
        <dbReference type="Google" id="ProtNLM"/>
    </source>
</evidence>
<protein>
    <recommendedName>
        <fullName evidence="4">YpfB family protein</fullName>
    </recommendedName>
</protein>
<dbReference type="InterPro" id="IPR035281">
    <property type="entry name" value="DUF5359"/>
</dbReference>
<dbReference type="Pfam" id="PF17313">
    <property type="entry name" value="DUF5359"/>
    <property type="match status" value="1"/>
</dbReference>